<accession>A0A0C9W727</accession>
<reference evidence="1 2" key="1">
    <citation type="submission" date="2014-04" db="EMBL/GenBank/DDBJ databases">
        <title>Evolutionary Origins and Diversification of the Mycorrhizal Mutualists.</title>
        <authorList>
            <consortium name="DOE Joint Genome Institute"/>
            <consortium name="Mycorrhizal Genomics Consortium"/>
            <person name="Kohler A."/>
            <person name="Kuo A."/>
            <person name="Nagy L.G."/>
            <person name="Floudas D."/>
            <person name="Copeland A."/>
            <person name="Barry K.W."/>
            <person name="Cichocki N."/>
            <person name="Veneault-Fourrey C."/>
            <person name="LaButti K."/>
            <person name="Lindquist E.A."/>
            <person name="Lipzen A."/>
            <person name="Lundell T."/>
            <person name="Morin E."/>
            <person name="Murat C."/>
            <person name="Riley R."/>
            <person name="Ohm R."/>
            <person name="Sun H."/>
            <person name="Tunlid A."/>
            <person name="Henrissat B."/>
            <person name="Grigoriev I.V."/>
            <person name="Hibbett D.S."/>
            <person name="Martin F."/>
        </authorList>
    </citation>
    <scope>NUCLEOTIDE SEQUENCE [LARGE SCALE GENOMIC DNA]</scope>
    <source>
        <strain evidence="1 2">MD-312</strain>
    </source>
</reference>
<protein>
    <submittedName>
        <fullName evidence="1">Uncharacterized protein</fullName>
    </submittedName>
</protein>
<dbReference type="EMBL" id="KN839988">
    <property type="protein sequence ID" value="KIJ58102.1"/>
    <property type="molecule type" value="Genomic_DNA"/>
</dbReference>
<dbReference type="Proteomes" id="UP000053820">
    <property type="component" value="Unassembled WGS sequence"/>
</dbReference>
<dbReference type="HOGENOM" id="CLU_3106655_0_0_1"/>
<evidence type="ECO:0000313" key="1">
    <source>
        <dbReference type="EMBL" id="KIJ58102.1"/>
    </source>
</evidence>
<keyword evidence="2" id="KW-1185">Reference proteome</keyword>
<proteinExistence type="predicted"/>
<evidence type="ECO:0000313" key="2">
    <source>
        <dbReference type="Proteomes" id="UP000053820"/>
    </source>
</evidence>
<sequence length="51" mass="5733">MSDRTSSPDTQHVFTQSVFTVFKSTHASSYATMGMIHITPFRPPWTFPSSP</sequence>
<dbReference type="AlphaFoldDB" id="A0A0C9W727"/>
<gene>
    <name evidence="1" type="ORF">HYDPIDRAFT_119988</name>
</gene>
<organism evidence="1 2">
    <name type="scientific">Hydnomerulius pinastri MD-312</name>
    <dbReference type="NCBI Taxonomy" id="994086"/>
    <lineage>
        <taxon>Eukaryota</taxon>
        <taxon>Fungi</taxon>
        <taxon>Dikarya</taxon>
        <taxon>Basidiomycota</taxon>
        <taxon>Agaricomycotina</taxon>
        <taxon>Agaricomycetes</taxon>
        <taxon>Agaricomycetidae</taxon>
        <taxon>Boletales</taxon>
        <taxon>Boletales incertae sedis</taxon>
        <taxon>Leucogyrophana</taxon>
    </lineage>
</organism>
<name>A0A0C9W727_9AGAM</name>